<dbReference type="EMBL" id="CP019458">
    <property type="protein sequence ID" value="AQA13788.1"/>
    <property type="molecule type" value="Genomic_DNA"/>
</dbReference>
<sequence>MIDALRAAGLTPDLGEQTASILRDAGLSVEGAVTAGSGGSAESVMPEYMERCVRSFLPAVLAHGQVTEAEVDIDTMAERIARELKDAGAMCWSPELAAAWARVPWARLCRAS</sequence>
<accession>A0ABN4W966</accession>
<gene>
    <name evidence="1" type="ORF">BV401_28595</name>
</gene>
<protein>
    <submittedName>
        <fullName evidence="1">Uncharacterized protein</fullName>
    </submittedName>
</protein>
<name>A0ABN4W966_9ACTN</name>
<dbReference type="Proteomes" id="UP000187851">
    <property type="component" value="Chromosome"/>
</dbReference>
<organism evidence="1 2">
    <name type="scientific">Streptomyces autolyticus</name>
    <dbReference type="NCBI Taxonomy" id="75293"/>
    <lineage>
        <taxon>Bacteria</taxon>
        <taxon>Bacillati</taxon>
        <taxon>Actinomycetota</taxon>
        <taxon>Actinomycetes</taxon>
        <taxon>Kitasatosporales</taxon>
        <taxon>Streptomycetaceae</taxon>
        <taxon>Streptomyces</taxon>
    </lineage>
</organism>
<reference evidence="1 2" key="1">
    <citation type="journal article" date="2017" name="J. Biotechnol.">
        <title>The complete genome sequence of Streptomyces autolyticus CGMCC 0516, the producer of geldanamycin, autolytimycin, reblastatin and elaiophylin.</title>
        <authorList>
            <person name="Yin M."/>
            <person name="Jiang M."/>
            <person name="Ren Z."/>
            <person name="Dong Y."/>
            <person name="Lu T."/>
        </authorList>
    </citation>
    <scope>NUCLEOTIDE SEQUENCE [LARGE SCALE GENOMIC DNA]</scope>
    <source>
        <strain evidence="1 2">CGMCC0516</strain>
    </source>
</reference>
<proteinExistence type="predicted"/>
<keyword evidence="2" id="KW-1185">Reference proteome</keyword>
<evidence type="ECO:0000313" key="1">
    <source>
        <dbReference type="EMBL" id="AQA13788.1"/>
    </source>
</evidence>
<evidence type="ECO:0000313" key="2">
    <source>
        <dbReference type="Proteomes" id="UP000187851"/>
    </source>
</evidence>
<dbReference type="RefSeq" id="WP_079258839.1">
    <property type="nucleotide sequence ID" value="NZ_CP019458.1"/>
</dbReference>